<dbReference type="Proteomes" id="UP000703893">
    <property type="component" value="Unassembled WGS sequence"/>
</dbReference>
<accession>A0A937X3Z5</accession>
<keyword evidence="4" id="KW-0732">Signal</keyword>
<comment type="caution">
    <text evidence="6">The sequence shown here is derived from an EMBL/GenBank/DDBJ whole genome shotgun (WGS) entry which is preliminary data.</text>
</comment>
<evidence type="ECO:0000256" key="5">
    <source>
        <dbReference type="PIRSR" id="PIRSR004846-1"/>
    </source>
</evidence>
<evidence type="ECO:0000313" key="6">
    <source>
        <dbReference type="EMBL" id="MBM3274357.1"/>
    </source>
</evidence>
<organism evidence="6 7">
    <name type="scientific">Candidatus Tanganyikabacteria bacterium</name>
    <dbReference type="NCBI Taxonomy" id="2961651"/>
    <lineage>
        <taxon>Bacteria</taxon>
        <taxon>Bacillati</taxon>
        <taxon>Candidatus Sericytochromatia</taxon>
        <taxon>Candidatus Tanganyikabacteria</taxon>
    </lineage>
</organism>
<dbReference type="FunFam" id="3.40.190.10:FF:000035">
    <property type="entry name" value="Molybdate ABC transporter substrate-binding protein"/>
    <property type="match status" value="1"/>
</dbReference>
<name>A0A937X3Z5_9BACT</name>
<dbReference type="EMBL" id="VGJX01000191">
    <property type="protein sequence ID" value="MBM3274357.1"/>
    <property type="molecule type" value="Genomic_DNA"/>
</dbReference>
<gene>
    <name evidence="6" type="primary">modA</name>
    <name evidence="6" type="ORF">FJZ00_04350</name>
</gene>
<feature type="binding site" evidence="5">
    <location>
        <position position="172"/>
    </location>
    <ligand>
        <name>molybdate</name>
        <dbReference type="ChEBI" id="CHEBI:36264"/>
    </ligand>
</feature>
<dbReference type="InterPro" id="IPR050682">
    <property type="entry name" value="ModA/WtpA"/>
</dbReference>
<feature type="binding site" evidence="5">
    <location>
        <position position="127"/>
    </location>
    <ligand>
        <name>molybdate</name>
        <dbReference type="ChEBI" id="CHEBI:36264"/>
    </ligand>
</feature>
<evidence type="ECO:0000256" key="1">
    <source>
        <dbReference type="ARBA" id="ARBA00009175"/>
    </source>
</evidence>
<evidence type="ECO:0000313" key="7">
    <source>
        <dbReference type="Proteomes" id="UP000703893"/>
    </source>
</evidence>
<sequence length="240" mass="25129">MAMPAWLAAAIIVQTPASLTGAFQDLAKSYERQNPGVNVDLNIGASNALARQVEQGAPADVMASADQESMDYLGGKGLLAPGTRKDFAGNKLVLIVPAGGAGTLKWKDLHGHPAVFRVAVGDEGVPAGRYARQVFDALGIFRALKPKLVPGPDVRTILAYVGSGEVEAGVVYETDVGASKGRVRIVDRPPPGSHAPIVYPIAVIKASPNQALARKWVDLLLSGHGQFTLTRHGFAPVAPD</sequence>
<feature type="binding site" evidence="5">
    <location>
        <position position="18"/>
    </location>
    <ligand>
        <name>molybdate</name>
        <dbReference type="ChEBI" id="CHEBI:36264"/>
    </ligand>
</feature>
<dbReference type="GO" id="GO:0046872">
    <property type="term" value="F:metal ion binding"/>
    <property type="evidence" value="ECO:0007669"/>
    <property type="project" value="UniProtKB-KW"/>
</dbReference>
<dbReference type="GO" id="GO:1901359">
    <property type="term" value="F:tungstate binding"/>
    <property type="evidence" value="ECO:0007669"/>
    <property type="project" value="UniProtKB-ARBA"/>
</dbReference>
<keyword evidence="2 5" id="KW-0500">Molybdenum</keyword>
<dbReference type="Pfam" id="PF13531">
    <property type="entry name" value="SBP_bac_11"/>
    <property type="match status" value="1"/>
</dbReference>
<feature type="binding site" evidence="5">
    <location>
        <position position="46"/>
    </location>
    <ligand>
        <name>molybdate</name>
        <dbReference type="ChEBI" id="CHEBI:36264"/>
    </ligand>
</feature>
<dbReference type="PANTHER" id="PTHR30632:SF0">
    <property type="entry name" value="SULFATE-BINDING PROTEIN"/>
    <property type="match status" value="1"/>
</dbReference>
<dbReference type="InterPro" id="IPR005950">
    <property type="entry name" value="ModA"/>
</dbReference>
<dbReference type="PANTHER" id="PTHR30632">
    <property type="entry name" value="MOLYBDATE-BINDING PERIPLASMIC PROTEIN"/>
    <property type="match status" value="1"/>
</dbReference>
<keyword evidence="3 5" id="KW-0479">Metal-binding</keyword>
<dbReference type="AlphaFoldDB" id="A0A937X3Z5"/>
<dbReference type="NCBIfam" id="TIGR01256">
    <property type="entry name" value="modA"/>
    <property type="match status" value="1"/>
</dbReference>
<evidence type="ECO:0000256" key="4">
    <source>
        <dbReference type="ARBA" id="ARBA00022729"/>
    </source>
</evidence>
<protein>
    <submittedName>
        <fullName evidence="6">Molybdate ABC transporter substrate-binding protein</fullName>
    </submittedName>
</protein>
<feature type="binding site" evidence="5">
    <location>
        <position position="154"/>
    </location>
    <ligand>
        <name>molybdate</name>
        <dbReference type="ChEBI" id="CHEBI:36264"/>
    </ligand>
</feature>
<dbReference type="PIRSF" id="PIRSF004846">
    <property type="entry name" value="ModA"/>
    <property type="match status" value="1"/>
</dbReference>
<evidence type="ECO:0000256" key="2">
    <source>
        <dbReference type="ARBA" id="ARBA00022505"/>
    </source>
</evidence>
<dbReference type="GO" id="GO:0015689">
    <property type="term" value="P:molybdate ion transport"/>
    <property type="evidence" value="ECO:0007669"/>
    <property type="project" value="InterPro"/>
</dbReference>
<reference evidence="6 7" key="1">
    <citation type="submission" date="2019-03" db="EMBL/GenBank/DDBJ databases">
        <title>Lake Tanganyika Metagenome-Assembled Genomes (MAGs).</title>
        <authorList>
            <person name="Tran P."/>
        </authorList>
    </citation>
    <scope>NUCLEOTIDE SEQUENCE [LARGE SCALE GENOMIC DNA]</scope>
    <source>
        <strain evidence="6">K_DeepCast_65m_m2_236</strain>
    </source>
</reference>
<dbReference type="SUPFAM" id="SSF53850">
    <property type="entry name" value="Periplasmic binding protein-like II"/>
    <property type="match status" value="1"/>
</dbReference>
<comment type="similarity">
    <text evidence="1">Belongs to the bacterial solute-binding protein ModA family.</text>
</comment>
<dbReference type="GO" id="GO:0030973">
    <property type="term" value="F:molybdate ion binding"/>
    <property type="evidence" value="ECO:0007669"/>
    <property type="project" value="UniProtKB-ARBA"/>
</dbReference>
<proteinExistence type="inferred from homology"/>
<dbReference type="Gene3D" id="3.40.190.10">
    <property type="entry name" value="Periplasmic binding protein-like II"/>
    <property type="match status" value="2"/>
</dbReference>
<evidence type="ECO:0000256" key="3">
    <source>
        <dbReference type="ARBA" id="ARBA00022723"/>
    </source>
</evidence>